<evidence type="ECO:0000313" key="2">
    <source>
        <dbReference type="EMBL" id="ABY21765.1"/>
    </source>
</evidence>
<dbReference type="STRING" id="288705.RSal33209_0005"/>
<feature type="compositionally biased region" description="Basic and acidic residues" evidence="1">
    <location>
        <begin position="9"/>
        <end position="24"/>
    </location>
</feature>
<protein>
    <submittedName>
        <fullName evidence="2">Uncharacterized protein</fullName>
    </submittedName>
</protein>
<dbReference type="AlphaFoldDB" id="A9WR33"/>
<dbReference type="Pfam" id="PF05258">
    <property type="entry name" value="DciA"/>
    <property type="match status" value="1"/>
</dbReference>
<dbReference type="HOGENOM" id="CLU_087206_0_1_11"/>
<keyword evidence="3" id="KW-1185">Reference proteome</keyword>
<dbReference type="InterPro" id="IPR007922">
    <property type="entry name" value="DciA-like"/>
</dbReference>
<dbReference type="PANTHER" id="PTHR36456">
    <property type="entry name" value="UPF0232 PROTEIN SCO3875"/>
    <property type="match status" value="1"/>
</dbReference>
<proteinExistence type="predicted"/>
<organism evidence="2 3">
    <name type="scientific">Renibacterium salmoninarum (strain ATCC 33209 / DSM 20767 / JCM 11484 / NBRC 15589 / NCIMB 2235)</name>
    <dbReference type="NCBI Taxonomy" id="288705"/>
    <lineage>
        <taxon>Bacteria</taxon>
        <taxon>Bacillati</taxon>
        <taxon>Actinomycetota</taxon>
        <taxon>Actinomycetes</taxon>
        <taxon>Micrococcales</taxon>
        <taxon>Micrococcaceae</taxon>
        <taxon>Renibacterium</taxon>
    </lineage>
</organism>
<dbReference type="eggNOG" id="COG5512">
    <property type="taxonomic scope" value="Bacteria"/>
</dbReference>
<accession>A9WR33</accession>
<sequence>MGLSMTESENGHESETWADAKDQGIDAAQSALNRMREAAKSRGDRRVRSAAALSKSQRAKARPGGKSSENDVFVGRDPQGLGGIVSRMVAERGWSSPVAVGSVMAQWNTLVGAEISAHCQPESFTGTVLHVRCDSTSWATQLRLLSASLLARFDADLGSGVVTKIQVLGPTAPNWRKGGRTVNGRGPRDTYG</sequence>
<dbReference type="EMBL" id="CP000910">
    <property type="protein sequence ID" value="ABY21765.1"/>
    <property type="molecule type" value="Genomic_DNA"/>
</dbReference>
<dbReference type="PANTHER" id="PTHR36456:SF1">
    <property type="entry name" value="UPF0232 PROTEIN SCO3875"/>
    <property type="match status" value="1"/>
</dbReference>
<gene>
    <name evidence="2" type="ordered locus">RSal33209_0005</name>
</gene>
<evidence type="ECO:0000313" key="3">
    <source>
        <dbReference type="Proteomes" id="UP000002007"/>
    </source>
</evidence>
<dbReference type="KEGG" id="rsa:RSal33209_0005"/>
<feature type="region of interest" description="Disordered" evidence="1">
    <location>
        <begin position="1"/>
        <end position="75"/>
    </location>
</feature>
<name>A9WR33_RENSM</name>
<evidence type="ECO:0000256" key="1">
    <source>
        <dbReference type="SAM" id="MobiDB-lite"/>
    </source>
</evidence>
<reference evidence="3" key="1">
    <citation type="journal article" date="2008" name="J. Bacteriol.">
        <title>Genome sequence of the fish pathogen Renibacterium salmoninarum suggests reductive evolution away from an environmental Arthrobacter ancestor.</title>
        <authorList>
            <person name="Wiens G.D."/>
            <person name="Rockey D.D."/>
            <person name="Wu Z."/>
            <person name="Chang J."/>
            <person name="Levy R."/>
            <person name="Crane S."/>
            <person name="Chen D.S."/>
            <person name="Capri G.R."/>
            <person name="Burnett J.R."/>
            <person name="Sudheesh P.S."/>
            <person name="Schipma M.J."/>
            <person name="Burd H."/>
            <person name="Bhattacharyya A."/>
            <person name="Rhodes L.D."/>
            <person name="Kaul R."/>
            <person name="Strom M.S."/>
        </authorList>
    </citation>
    <scope>NUCLEOTIDE SEQUENCE [LARGE SCALE GENOMIC DNA]</scope>
    <source>
        <strain evidence="3">ATCC 33209 / DSM 20767 / JCM 11484 / NBRC 15589 / NCIMB 2235</strain>
    </source>
</reference>
<feature type="compositionally biased region" description="Basic and acidic residues" evidence="1">
    <location>
        <begin position="34"/>
        <end position="47"/>
    </location>
</feature>
<dbReference type="Proteomes" id="UP000002007">
    <property type="component" value="Chromosome"/>
</dbReference>